<sequence length="382" mass="43426">MVKGTLGSCSGFETSNLLHSCIWSQLPEDIIRRILALLPLPSLFRMHAVCKRWGSFFLSPAFLHLCAERHSNHHWLLLPKYRVRDGCLVYDPTRGRWFTLSLNFLPCNFFINSVHKGSLVLDTINGSGTPVYICNPLTKALIKVPHFLGVRYGGFWSVLMNAGDNLNQSKLLILIEAGAGNGLSTLIYDFAEGVWKTAGAMLMGKSIRSEKIIVCNGLLFCITDEQVGPLNLAVSVYDPERQAWTQVPVPMKSSFGFSRLLECDQHIFILRGVKVDLALEVHLWKLEQASMQWIEQDMRIPDTIAQILEEKQHWAWFDCVGMCGIIYIRIFPEIFAYDLLHNQWTQLPHHPDLCSECTKFTMSMYNFHPVLRNIVLNTGGLQ</sequence>
<gene>
    <name evidence="1" type="ORF">O6H91_06G050900</name>
</gene>
<protein>
    <submittedName>
        <fullName evidence="1">Uncharacterized protein</fullName>
    </submittedName>
</protein>
<evidence type="ECO:0000313" key="1">
    <source>
        <dbReference type="EMBL" id="KAJ7552338.1"/>
    </source>
</evidence>
<reference evidence="2" key="1">
    <citation type="journal article" date="2024" name="Proc. Natl. Acad. Sci. U.S.A.">
        <title>Extraordinary preservation of gene collinearity over three hundred million years revealed in homosporous lycophytes.</title>
        <authorList>
            <person name="Li C."/>
            <person name="Wickell D."/>
            <person name="Kuo L.Y."/>
            <person name="Chen X."/>
            <person name="Nie B."/>
            <person name="Liao X."/>
            <person name="Peng D."/>
            <person name="Ji J."/>
            <person name="Jenkins J."/>
            <person name="Williams M."/>
            <person name="Shu S."/>
            <person name="Plott C."/>
            <person name="Barry K."/>
            <person name="Rajasekar S."/>
            <person name="Grimwood J."/>
            <person name="Han X."/>
            <person name="Sun S."/>
            <person name="Hou Z."/>
            <person name="He W."/>
            <person name="Dai G."/>
            <person name="Sun C."/>
            <person name="Schmutz J."/>
            <person name="Leebens-Mack J.H."/>
            <person name="Li F.W."/>
            <person name="Wang L."/>
        </authorList>
    </citation>
    <scope>NUCLEOTIDE SEQUENCE [LARGE SCALE GENOMIC DNA]</scope>
    <source>
        <strain evidence="2">cv. PW_Plant_1</strain>
    </source>
</reference>
<dbReference type="Proteomes" id="UP001162992">
    <property type="component" value="Chromosome 6"/>
</dbReference>
<proteinExistence type="predicted"/>
<name>A0ACC2DDU9_DIPCM</name>
<dbReference type="EMBL" id="CM055097">
    <property type="protein sequence ID" value="KAJ7552338.1"/>
    <property type="molecule type" value="Genomic_DNA"/>
</dbReference>
<organism evidence="1 2">
    <name type="scientific">Diphasiastrum complanatum</name>
    <name type="common">Issler's clubmoss</name>
    <name type="synonym">Lycopodium complanatum</name>
    <dbReference type="NCBI Taxonomy" id="34168"/>
    <lineage>
        <taxon>Eukaryota</taxon>
        <taxon>Viridiplantae</taxon>
        <taxon>Streptophyta</taxon>
        <taxon>Embryophyta</taxon>
        <taxon>Tracheophyta</taxon>
        <taxon>Lycopodiopsida</taxon>
        <taxon>Lycopodiales</taxon>
        <taxon>Lycopodiaceae</taxon>
        <taxon>Lycopodioideae</taxon>
        <taxon>Diphasiastrum</taxon>
    </lineage>
</organism>
<keyword evidence="2" id="KW-1185">Reference proteome</keyword>
<evidence type="ECO:0000313" key="2">
    <source>
        <dbReference type="Proteomes" id="UP001162992"/>
    </source>
</evidence>
<comment type="caution">
    <text evidence="1">The sequence shown here is derived from an EMBL/GenBank/DDBJ whole genome shotgun (WGS) entry which is preliminary data.</text>
</comment>
<accession>A0ACC2DDU9</accession>